<dbReference type="OrthoDB" id="10265994at2759"/>
<accession>A0A0L6UT11</accession>
<proteinExistence type="predicted"/>
<dbReference type="InterPro" id="IPR037802">
    <property type="entry name" value="SGF29"/>
</dbReference>
<dbReference type="Proteomes" id="UP000037035">
    <property type="component" value="Unassembled WGS sequence"/>
</dbReference>
<dbReference type="STRING" id="27349.A0A0L6UT11"/>
<protein>
    <recommendedName>
        <fullName evidence="2">SGF29 C-terminal domain-containing protein</fullName>
    </recommendedName>
</protein>
<comment type="caution">
    <text evidence="3">The sequence shown here is derived from an EMBL/GenBank/DDBJ whole genome shotgun (WGS) entry which is preliminary data.</text>
</comment>
<name>A0A0L6UT11_9BASI</name>
<feature type="compositionally biased region" description="Low complexity" evidence="1">
    <location>
        <begin position="178"/>
        <end position="188"/>
    </location>
</feature>
<dbReference type="PANTHER" id="PTHR21539:SF0">
    <property type="entry name" value="SAGA-ASSOCIATED FACTOR 29"/>
    <property type="match status" value="1"/>
</dbReference>
<feature type="compositionally biased region" description="Polar residues" evidence="1">
    <location>
        <begin position="166"/>
        <end position="177"/>
    </location>
</feature>
<dbReference type="InterPro" id="IPR047288">
    <property type="entry name" value="Tudor_SGF29_rpt1"/>
</dbReference>
<keyword evidence="4" id="KW-1185">Reference proteome</keyword>
<feature type="compositionally biased region" description="Polar residues" evidence="1">
    <location>
        <begin position="105"/>
        <end position="117"/>
    </location>
</feature>
<dbReference type="EMBL" id="LAVV01009050">
    <property type="protein sequence ID" value="KNZ51342.1"/>
    <property type="molecule type" value="Genomic_DNA"/>
</dbReference>
<evidence type="ECO:0000313" key="4">
    <source>
        <dbReference type="Proteomes" id="UP000037035"/>
    </source>
</evidence>
<organism evidence="3 4">
    <name type="scientific">Puccinia sorghi</name>
    <dbReference type="NCBI Taxonomy" id="27349"/>
    <lineage>
        <taxon>Eukaryota</taxon>
        <taxon>Fungi</taxon>
        <taxon>Dikarya</taxon>
        <taxon>Basidiomycota</taxon>
        <taxon>Pucciniomycotina</taxon>
        <taxon>Pucciniomycetes</taxon>
        <taxon>Pucciniales</taxon>
        <taxon>Pucciniaceae</taxon>
        <taxon>Puccinia</taxon>
    </lineage>
</organism>
<feature type="region of interest" description="Disordered" evidence="1">
    <location>
        <begin position="99"/>
        <end position="227"/>
    </location>
</feature>
<feature type="compositionally biased region" description="Polar residues" evidence="1">
    <location>
        <begin position="191"/>
        <end position="207"/>
    </location>
</feature>
<feature type="domain" description="SGF29 C-terminal" evidence="2">
    <location>
        <begin position="240"/>
        <end position="381"/>
    </location>
</feature>
<dbReference type="CDD" id="cd20393">
    <property type="entry name" value="Tudor_SGF29_rpt1"/>
    <property type="match status" value="1"/>
</dbReference>
<dbReference type="Gene3D" id="2.30.30.140">
    <property type="match status" value="2"/>
</dbReference>
<sequence>MSTRRRNPNGNCSANHSGEGKQFTLDVSIWRDLYQRLNQLIVAQDRTSQSALRVAKLPNPHEITSASLEALSRHVADELGILDVCLERLGILIALREAPPDPPLQGQSKDSSSSHTILTFGPLRVTGRSTKKRRLEPASSVGSCDRGVSPLASTSTSNSHTHAASEQPNVDSPGSRISSPVPLSSLPPIFTHTQTRSQVGSRSSTPISDASTSKKTDASSTISARPTTSFRVDRRVTYRDQLPLLPGRLVAFKRPRKTSDSSTEDHWIMAKVVKCISGDRNRYEVEDVDEDGRMGSKQFSWNTTLKSIIPLPVKDQPETYPPAILPPGTAVLGLYPETTTFYRGKIKSGPSDRARRYKVLFEDDAATGAVPVTMEHLVPIS</sequence>
<dbReference type="InterPro" id="IPR010750">
    <property type="entry name" value="SGF29_tudor-like_dom"/>
</dbReference>
<dbReference type="Pfam" id="PF07039">
    <property type="entry name" value="SGF29_Tudor"/>
    <property type="match status" value="1"/>
</dbReference>
<dbReference type="PROSITE" id="PS51518">
    <property type="entry name" value="SGF29_C"/>
    <property type="match status" value="1"/>
</dbReference>
<dbReference type="VEuPathDB" id="FungiDB:VP01_3994g1"/>
<evidence type="ECO:0000256" key="1">
    <source>
        <dbReference type="SAM" id="MobiDB-lite"/>
    </source>
</evidence>
<reference evidence="3 4" key="1">
    <citation type="submission" date="2015-08" db="EMBL/GenBank/DDBJ databases">
        <title>Next Generation Sequencing and Analysis of the Genome of Puccinia sorghi L Schw, the Causal Agent of Maize Common Rust.</title>
        <authorList>
            <person name="Rochi L."/>
            <person name="Burguener G."/>
            <person name="Darino M."/>
            <person name="Turjanski A."/>
            <person name="Kreff E."/>
            <person name="Dieguez M.J."/>
            <person name="Sacco F."/>
        </authorList>
    </citation>
    <scope>NUCLEOTIDE SEQUENCE [LARGE SCALE GENOMIC DNA]</scope>
    <source>
        <strain evidence="3 4">RO10H11247</strain>
    </source>
</reference>
<evidence type="ECO:0000259" key="2">
    <source>
        <dbReference type="PROSITE" id="PS51518"/>
    </source>
</evidence>
<dbReference type="GO" id="GO:0000124">
    <property type="term" value="C:SAGA complex"/>
    <property type="evidence" value="ECO:0007669"/>
    <property type="project" value="InterPro"/>
</dbReference>
<evidence type="ECO:0000313" key="3">
    <source>
        <dbReference type="EMBL" id="KNZ51342.1"/>
    </source>
</evidence>
<dbReference type="PANTHER" id="PTHR21539">
    <property type="entry name" value="SAGA-ASSOCIATED FACTOR 29"/>
    <property type="match status" value="1"/>
</dbReference>
<dbReference type="AlphaFoldDB" id="A0A0L6UT11"/>
<gene>
    <name evidence="3" type="ORF">VP01_3994g1</name>
</gene>
<feature type="compositionally biased region" description="Low complexity" evidence="1">
    <location>
        <begin position="152"/>
        <end position="165"/>
    </location>
</feature>